<reference evidence="1" key="1">
    <citation type="journal article" date="2015" name="Nature">
        <title>Complex archaea that bridge the gap between prokaryotes and eukaryotes.</title>
        <authorList>
            <person name="Spang A."/>
            <person name="Saw J.H."/>
            <person name="Jorgensen S.L."/>
            <person name="Zaremba-Niedzwiedzka K."/>
            <person name="Martijn J."/>
            <person name="Lind A.E."/>
            <person name="van Eijk R."/>
            <person name="Schleper C."/>
            <person name="Guy L."/>
            <person name="Ettema T.J."/>
        </authorList>
    </citation>
    <scope>NUCLEOTIDE SEQUENCE</scope>
</reference>
<sequence>MIQIGEIFRVKIVFVNNGIGISDKQFFYQRILNYSLIICIFYKKSTNKFCLMNLLHC</sequence>
<dbReference type="AlphaFoldDB" id="A0A0F8YMV8"/>
<name>A0A0F8YMV8_9ZZZZ</name>
<evidence type="ECO:0000313" key="1">
    <source>
        <dbReference type="EMBL" id="KKK49401.1"/>
    </source>
</evidence>
<accession>A0A0F8YMV8</accession>
<comment type="caution">
    <text evidence="1">The sequence shown here is derived from an EMBL/GenBank/DDBJ whole genome shotgun (WGS) entry which is preliminary data.</text>
</comment>
<dbReference type="EMBL" id="LAZR01068565">
    <property type="protein sequence ID" value="KKK49401.1"/>
    <property type="molecule type" value="Genomic_DNA"/>
</dbReference>
<organism evidence="1">
    <name type="scientific">marine sediment metagenome</name>
    <dbReference type="NCBI Taxonomy" id="412755"/>
    <lineage>
        <taxon>unclassified sequences</taxon>
        <taxon>metagenomes</taxon>
        <taxon>ecological metagenomes</taxon>
    </lineage>
</organism>
<proteinExistence type="predicted"/>
<protein>
    <submittedName>
        <fullName evidence="1">Uncharacterized protein</fullName>
    </submittedName>
</protein>
<gene>
    <name evidence="1" type="ORF">LCGC14_3135430</name>
</gene>